<comment type="PTM">
    <text evidence="32">Specific enzymatic cleavages in vivo yield mature proteins. Envelope glycoproteins are synthesized as a inactive precursor that is heavily N-glycosylated and processed likely by host cell furin in the Golgi to yield the mature SU and TM proteins. The cleavage site between SU and TM requires the minimal sequence [KR]-X-[KR]-R. About 2 of the 9 disulfide bonds of gp41 are reduced by P4HB/PDI, following binding to CD4 receptor.</text>
</comment>
<evidence type="ECO:0000256" key="14">
    <source>
        <dbReference type="ARBA" id="ARBA00022692"/>
    </source>
</evidence>
<dbReference type="GO" id="GO:0075512">
    <property type="term" value="P:clathrin-dependent endocytosis of virus by host cell"/>
    <property type="evidence" value="ECO:0007669"/>
    <property type="project" value="UniProtKB-UniRule"/>
</dbReference>
<dbReference type="Gene3D" id="1.20.5.490">
    <property type="entry name" value="Single helix bin"/>
    <property type="match status" value="1"/>
</dbReference>
<keyword evidence="14 32" id="KW-0812">Transmembrane</keyword>
<feature type="lipid moiety-binding region" description="S-palmitoyl cysteine; by host" evidence="32">
    <location>
        <position position="765"/>
    </location>
</feature>
<comment type="function">
    <text evidence="32">Surface protein gp120: Attaches the virus to the host lymphoid cell by binding to the primary receptor CD4. This interaction induces a structural rearrangement creating a high affinity binding site for a chemokine coreceptor like CXCR4 and/or CCR5. Acts as a ligand for CD209/DC-SIGN and CLEC4M/DC-SIGNR, which are respectively found on dendritic cells (DCs), and on endothelial cells of liver sinusoids and lymph node sinuses. These interactions allow capture of viral particles at mucosal surfaces by these cells and subsequent transmission to permissive cells. HIV subverts the migration properties of dendritic cells to gain access to CD4+ T-cells in lymph nodes. Virus transmission to permissive T-cells occurs either in trans (without DCs infection, through viral capture and transmission), or in cis (following DCs productive infection, through the usual CD4-gp120 interaction), thereby inducing a robust infection. In trans infection, bound virions remain infectious over days and it is proposed that they are not degraded, but protected in non-lysosomal acidic organelles within the DCs close to the cell membrane thus contributing to the viral infectious potential during DCs' migration from the periphery to the lymphoid tissues. On arrival at lymphoid tissues, intact virions recycle back to DCs' cell surface allowing virus transmission to CD4+ T-cells.</text>
</comment>
<feature type="region of interest" description="V5" evidence="32">
    <location>
        <begin position="461"/>
        <end position="471"/>
    </location>
</feature>
<evidence type="ECO:0000256" key="11">
    <source>
        <dbReference type="ARBA" id="ARBA00022581"/>
    </source>
</evidence>
<keyword evidence="12 32" id="KW-1162">Viral penetration into host cytoplasm</keyword>
<comment type="domain">
    <text evidence="32">The CD4-binding region is targeted by the antibody b12.</text>
</comment>
<dbReference type="GO" id="GO:0020002">
    <property type="term" value="C:host cell plasma membrane"/>
    <property type="evidence" value="ECO:0007669"/>
    <property type="project" value="UniProtKB-SubCell"/>
</dbReference>
<feature type="short sequence motif" description="YXXL motif; contains endocytosis signal" evidence="32">
    <location>
        <begin position="713"/>
        <end position="716"/>
    </location>
</feature>
<keyword evidence="16 32" id="KW-0732">Signal</keyword>
<comment type="subcellular location">
    <molecule>Surface protein gp120</molecule>
    <subcellularLocation>
        <location evidence="32">Virion membrane</location>
        <topology evidence="32">Peripheral membrane protein</topology>
    </subcellularLocation>
    <subcellularLocation>
        <location evidence="32">Host cell membrane</location>
        <topology evidence="32">Peripheral membrane protein</topology>
    </subcellularLocation>
    <subcellularLocation>
        <location evidence="32">Host endosome membrane</location>
        <topology evidence="32">Single-pass type I membrane protein</topology>
    </subcellularLocation>
    <text evidence="32">The surface protein is not anchored to the viral envelope, but associates with the extravirion surface through its binding to TM. It is probably concentrated at the site of budding and incorporated into the virions possibly by contacts between the cytoplasmic tail of Env and the N-terminus of Gag.</text>
</comment>
<dbReference type="HAMAP" id="MF_04083">
    <property type="entry name" value="HIV_ENV"/>
    <property type="match status" value="1"/>
</dbReference>
<comment type="domain">
    <text evidence="32">The YXXL motif is involved in determining the exact site of viral release at the surface of infected mononuclear cells and promotes endocytosis. YXXL and di-leucine endocytosis motifs interact directly or indirectly with the clathrin adapter complexes, opperate independently, and their activities are not additive.</text>
</comment>
<dbReference type="GO" id="GO:0039654">
    <property type="term" value="P:fusion of virus membrane with host endosome membrane"/>
    <property type="evidence" value="ECO:0007669"/>
    <property type="project" value="UniProtKB-UniRule"/>
</dbReference>
<keyword evidence="18 32" id="KW-0946">Virion</keyword>
<comment type="subunit">
    <text evidence="32">The mature envelope protein (Env) consists of a homotrimer of non-covalently associated gp120-gp41 heterodimers. The resulting complex protrudes from the virus surface as a spike. There seems to be as few as 10 spikes on the average virion. Surface protein gp120 interacts with host CD4, CCR5 and CXCR4. Gp120 also interacts with the C-type lectins CD209/DC-SIGN and CLEC4M/DC-SIGNR (collectively referred to as DC-SIGN(R)). Gp120 and gp41 interact with GalCer. Gp120 interacts with host ITGA4/ITGB7 complex; on CD4+ T-cells, this interaction results in rapid activation of integrin ITGAL/LFA-1, which facilitates efficient cell-to-cell spreading of HIV-1. Gp120 interacts with cell-associated heparan sulfate; this interaction increases virus infectivity on permissive cells and may be involved in infection of CD4- cells.</text>
</comment>
<keyword evidence="30 32" id="KW-0449">Lipoprotein</keyword>
<dbReference type="GO" id="GO:0019082">
    <property type="term" value="P:viral protein processing"/>
    <property type="evidence" value="ECO:0007669"/>
    <property type="project" value="UniProtKB-UniRule"/>
</dbReference>
<comment type="domain">
    <text evidence="32 33">The 17 amino acids long immunosuppressive region is present in many retroviral envelope proteins. Synthetic peptides derived from this relatively conserved sequence inhibit immune function in vitro and in vivo.</text>
</comment>
<comment type="similarity">
    <text evidence="32">Belongs to the HIV-1 env protein family.</text>
</comment>
<dbReference type="GO" id="GO:1903908">
    <property type="term" value="P:positive regulation of plasma membrane raft polarization"/>
    <property type="evidence" value="ECO:0007669"/>
    <property type="project" value="UniProtKB-UniRule"/>
</dbReference>
<evidence type="ECO:0000256" key="24">
    <source>
        <dbReference type="ARBA" id="ARBA00023054"/>
    </source>
</evidence>
<keyword evidence="19 32" id="KW-1043">Host membrane</keyword>
<dbReference type="FunFam" id="2.170.40.20:FF:000004">
    <property type="entry name" value="Envelope glycoprotein gp160"/>
    <property type="match status" value="1"/>
</dbReference>
<feature type="domain" description="Human immunodeficiency virus 1 envelope glycoprotein Gp120" evidence="34">
    <location>
        <begin position="33"/>
        <end position="511"/>
    </location>
</feature>
<feature type="region of interest" description="MPER; binding to GalCer" evidence="32">
    <location>
        <begin position="663"/>
        <end position="684"/>
    </location>
</feature>
<feature type="transmembrane region" description="Helical" evidence="33">
    <location>
        <begin position="12"/>
        <end position="29"/>
    </location>
</feature>
<keyword evidence="25 32" id="KW-0472">Membrane</keyword>
<keyword evidence="23 32" id="KW-1039">Host endosome</keyword>
<protein>
    <recommendedName>
        <fullName evidence="32">Envelope glycoprotein gp160</fullName>
    </recommendedName>
    <alternativeName>
        <fullName evidence="32">Env polyprotein</fullName>
    </alternativeName>
    <component>
        <recommendedName>
            <fullName evidence="32">Surface protein gp120</fullName>
            <shortName evidence="32">SU</shortName>
        </recommendedName>
        <alternativeName>
            <fullName evidence="32">Glycoprotein 120</fullName>
            <shortName evidence="32">gp120</shortName>
        </alternativeName>
    </component>
    <component>
        <recommendedName>
            <fullName evidence="32">Transmembrane protein gp41</fullName>
            <shortName evidence="32">TM</shortName>
        </recommendedName>
        <alternativeName>
            <fullName evidence="32">Glycoprotein 41</fullName>
            <shortName evidence="32">gp41</shortName>
        </alternativeName>
    </component>
</protein>
<gene>
    <name evidence="32 36" type="primary">env</name>
</gene>
<sequence>MRVRGMRKNYQQWWIWGILGFWMVMICNVRGNLWVTVYYGVPVWKDAKTTLFCASNAQAVEREVHNVWATHACVPTDPNPQEIVLGNVTENFNMWKNDMVDQMHEDIISLWDESLKPCVKLTPLCVTLNCTEVNTTKDSNNTTSSAGNSSANYEEIRNCTFNATTEIKDKKKKEHALFYKLDIVELDGNNSHSYRLINCNTSAITQACPKVSFDPIPIHYCAPAGYAILKCNNKTFNGTGPCHNVSTVQCTHGIKPVVSTQLLLNGSLAEGDIIIRSENLTENHKTIIVHLNESVGIVCTRPNNNTRRSIRIGPGQTFYATGDIIGDIRQAYCNISKQEWNRTLQQVGKKLKEHFPNSTIRFNNASGGDLEITTHSFNCRGEFFYCNTSALFNSTYYPNSTDTNNTGSNSSSMITIPCRIKQIINMWQGVGRAIYASPVAGNITCVSNITGLLLTRDGGEKNDSTETFRPGGGNMKDNWRSELYKYKVVEIKPLGIAPTPAKRRVVGREKRAVGVVGAMILGFLGTAGSTMGAAAVTLTVQARQLLSGIVQQQSNLLRAIEAQQHMLQLTVWGIKQLQARVLAIERYLEDQQLLGIWGCSGKLICPTAVPWNASWSNRSQEDIWGNLTWMEWDREISDYTNIIYGLLEKSQIQQEQNEKDLLALDSWKNLWNWFSITQWLWYIKIFIMIVGGLIGLRIIFAVLSIVNRVRQGYSPLSFQTLIPHQREPDRLGRIEEEGGEQGRDRSIRLVNGFLALFWDDLRSLCLFSYHRLRDFLLVTARAVELLGHSSLRGLQKGWGALKYLGNLVQYWGVELKKSAISLLDTIAIVVAEGTDRIIEAIQRIGRAIFNIPRRIRQGFEAALI</sequence>
<dbReference type="GO" id="GO:0019031">
    <property type="term" value="C:viral envelope"/>
    <property type="evidence" value="ECO:0007669"/>
    <property type="project" value="UniProtKB-KW"/>
</dbReference>
<keyword evidence="11 32" id="KW-0945">Host-virus interaction</keyword>
<feature type="disulfide bond" evidence="32">
    <location>
        <begin position="53"/>
        <end position="73"/>
    </location>
</feature>
<dbReference type="SUPFAM" id="SSF56502">
    <property type="entry name" value="gp120 core"/>
    <property type="match status" value="2"/>
</dbReference>
<evidence type="ECO:0000256" key="9">
    <source>
        <dbReference type="ARBA" id="ARBA00022511"/>
    </source>
</evidence>
<feature type="region of interest" description="CD4-binding loop" evidence="32">
    <location>
        <begin position="365"/>
        <end position="375"/>
    </location>
</feature>
<comment type="domain">
    <text evidence="32">The membrane proximal external region (MPER) present in gp41 is a tryptophan-rich region recognized by the antibodies 2F5, Z13, and 4E10. MPER seems to play a role in fusion.</text>
</comment>
<evidence type="ECO:0000256" key="10">
    <source>
        <dbReference type="ARBA" id="ARBA00022570"/>
    </source>
</evidence>
<dbReference type="FunFam" id="1.10.287.210:FF:000001">
    <property type="entry name" value="Envelope glycoprotein gp160"/>
    <property type="match status" value="1"/>
</dbReference>
<feature type="transmembrane region" description="Helical" evidence="33">
    <location>
        <begin position="679"/>
        <end position="706"/>
    </location>
</feature>
<dbReference type="InterPro" id="IPR037527">
    <property type="entry name" value="Gp160"/>
</dbReference>
<keyword evidence="22 32" id="KW-1133">Transmembrane helix</keyword>
<evidence type="ECO:0000256" key="8">
    <source>
        <dbReference type="ARBA" id="ARBA00022510"/>
    </source>
</evidence>
<comment type="PTM">
    <text evidence="32">Highly glycosylated by host. The high number of glycan on the protein is reffered to as 'glycan shield' because it contributes to hide protein sequence from adaptive immune system.</text>
</comment>
<dbReference type="Pfam" id="PF00516">
    <property type="entry name" value="GP120"/>
    <property type="match status" value="1"/>
</dbReference>
<evidence type="ECO:0000256" key="26">
    <source>
        <dbReference type="ARBA" id="ARBA00023139"/>
    </source>
</evidence>
<evidence type="ECO:0000256" key="33">
    <source>
        <dbReference type="RuleBase" id="RU363095"/>
    </source>
</evidence>
<evidence type="ECO:0000256" key="25">
    <source>
        <dbReference type="ARBA" id="ARBA00023136"/>
    </source>
</evidence>
<reference evidence="36" key="1">
    <citation type="journal article" date="2018" name="Cell Rep.">
        <title>Completeness of HIV-1 Envelope Glycan Shield at Transmission Determines Neutralization Breadth.</title>
        <authorList>
            <person name="Wagh K."/>
            <person name="Kreider E.F."/>
            <person name="Li Y."/>
            <person name="Barbian H.J."/>
            <person name="Learn G.H."/>
            <person name="Giorgi E."/>
            <person name="Hraber P.T."/>
            <person name="Decker T.G."/>
            <person name="Smith A.G."/>
            <person name="Gondim M.V."/>
            <person name="Gillis L."/>
            <person name="Wandzilak J."/>
            <person name="Chuang G.Y."/>
            <person name="Rawi R."/>
            <person name="Cai F."/>
            <person name="Pellegrino P."/>
            <person name="Williams I."/>
            <person name="Overbaugh J."/>
            <person name="Gao F."/>
            <person name="Kwong P.D."/>
            <person name="Haynes B.F."/>
            <person name="Shaw G.M."/>
            <person name="Borrow P."/>
            <person name="Seaman M.S."/>
            <person name="Hahn B.H."/>
            <person name="Korber B."/>
        </authorList>
    </citation>
    <scope>NUCLEOTIDE SEQUENCE</scope>
    <source>
        <strain evidence="36">CH0752_3_d0860_ipe023_5_27</strain>
    </source>
</reference>
<keyword evidence="28 32" id="KW-0325">Glycoprotein</keyword>
<feature type="site" description="Cleavage; by host furin" evidence="32">
    <location>
        <begin position="511"/>
        <end position="512"/>
    </location>
</feature>
<dbReference type="Pfam" id="PF00517">
    <property type="entry name" value="GP41"/>
    <property type="match status" value="1"/>
</dbReference>
<evidence type="ECO:0000256" key="27">
    <source>
        <dbReference type="ARBA" id="ARBA00023157"/>
    </source>
</evidence>
<dbReference type="GO" id="GO:1903911">
    <property type="term" value="P:positive regulation of receptor clustering"/>
    <property type="evidence" value="ECO:0007669"/>
    <property type="project" value="UniProtKB-UniRule"/>
</dbReference>
<evidence type="ECO:0000256" key="30">
    <source>
        <dbReference type="ARBA" id="ARBA00023288"/>
    </source>
</evidence>
<organism evidence="36">
    <name type="scientific">Human immunodeficiency virus type 1</name>
    <name type="common">HIV-1</name>
    <dbReference type="NCBI Taxonomy" id="11676"/>
    <lineage>
        <taxon>Viruses</taxon>
        <taxon>Riboviria</taxon>
        <taxon>Pararnavirae</taxon>
        <taxon>Artverviricota</taxon>
        <taxon>Revtraviricetes</taxon>
        <taxon>Ortervirales</taxon>
        <taxon>Retroviridae</taxon>
        <taxon>Orthoretrovirinae</taxon>
        <taxon>Lentivirus</taxon>
        <taxon>Lentivirus humimdef1</taxon>
    </lineage>
</organism>
<evidence type="ECO:0000256" key="18">
    <source>
        <dbReference type="ARBA" id="ARBA00022844"/>
    </source>
</evidence>
<comment type="subcellular location">
    <molecule>Transmembrane protein gp41</molecule>
    <subcellularLocation>
        <location evidence="32">Virion membrane</location>
        <topology evidence="32">Single-pass type I membrane protein</topology>
    </subcellularLocation>
    <subcellularLocation>
        <location evidence="32">Host cell membrane</location>
        <topology evidence="32">Single-pass type I membrane protein</topology>
    </subcellularLocation>
    <subcellularLocation>
        <location evidence="32">Host endosome membrane</location>
        <topology evidence="32">Single-pass type I membrane protein</topology>
    </subcellularLocation>
    <text evidence="32">It is probably concentrated at the site of budding and incorporated into the virions possibly by contacts between the cytoplasmic tail of Env and the N-terminus of Gag.</text>
</comment>
<keyword evidence="31 32" id="KW-1160">Virus entry into host cell</keyword>
<dbReference type="InterPro" id="IPR000328">
    <property type="entry name" value="GP41-like"/>
</dbReference>
<keyword evidence="21 32" id="KW-1164">Virus endocytosis by host</keyword>
<dbReference type="Gene3D" id="1.10.287.210">
    <property type="match status" value="1"/>
</dbReference>
<dbReference type="GO" id="GO:0052031">
    <property type="term" value="P:symbiont-mediated perturbation of host defense response"/>
    <property type="evidence" value="ECO:0007669"/>
    <property type="project" value="UniProtKB-UniRule"/>
</dbReference>
<keyword evidence="20 32" id="KW-0261">Viral envelope protein</keyword>
<dbReference type="GO" id="GO:0019064">
    <property type="term" value="P:fusion of virus membrane with host plasma membrane"/>
    <property type="evidence" value="ECO:0007669"/>
    <property type="project" value="UniProtKB-UniRule"/>
</dbReference>
<evidence type="ECO:0000256" key="20">
    <source>
        <dbReference type="ARBA" id="ARBA00022879"/>
    </source>
</evidence>
<comment type="caution">
    <text evidence="32 33">Lacks conserved residue(s) required for the propagation of feature annotation.</text>
</comment>
<keyword evidence="29 32" id="KW-0899">Viral immunoevasion</keyword>
<comment type="function">
    <text evidence="32">Envelope glycoprotein gp160: Oligomerizes in the host endoplasmic reticulum into predominantly trimers. In a second time, gp160 transits in the host Golgi, where glycosylation is completed. The precursor is then proteolytically cleaved in the trans-Golgi and thereby activated by cellular furin or furin-like proteases to produce gp120 and gp41.</text>
</comment>
<feature type="chain" id="PRO_5023468021" description="Transmembrane protein gp41" evidence="32">
    <location>
        <begin position="512"/>
        <end position="864"/>
    </location>
</feature>
<evidence type="ECO:0000259" key="34">
    <source>
        <dbReference type="Pfam" id="PF00516"/>
    </source>
</evidence>
<dbReference type="GO" id="GO:0055036">
    <property type="term" value="C:virion membrane"/>
    <property type="evidence" value="ECO:0007669"/>
    <property type="project" value="UniProtKB-SubCell"/>
</dbReference>
<name>A0A3G5PUT7_HV1</name>
<evidence type="ECO:0000256" key="4">
    <source>
        <dbReference type="ARBA" id="ARBA00004563"/>
    </source>
</evidence>
<dbReference type="EMBL" id="MG901776">
    <property type="protein sequence ID" value="AYX65512.1"/>
    <property type="molecule type" value="Genomic_RNA"/>
</dbReference>
<evidence type="ECO:0000256" key="21">
    <source>
        <dbReference type="ARBA" id="ARBA00022890"/>
    </source>
</evidence>
<comment type="miscellaneous">
    <text evidence="32">Inhibitors targeting HIV-1 viral envelope proteins are used as antiretroviral drugs. Attachment of virions to the cell surface via non-specific interactions and CD4 binding can be blocked by inhibitors that include cyanovirin-N, cyclotriazadisulfonamide analogs, PRO 2000, TNX 355 and PRO 542. In addition, BMS 806 can block CD4-induced conformational changes. Env interactions with the coreceptor molecules can be targeted by CCR5 antagonists including SCH-D, maraviroc (UK 427857) and aplaviroc (GW 873140), and the CXCR4 antagonist AMD 070. Fusion of viral and cellular membranes can be inhibited by peptides such as enfuvirtide and tifuvirtide (T 1249). Resistance to inhibitors associated with mutations in Env are observed. Most of the time, single mutations confer only a modest reduction in drug susceptibility. Combination of several mutations is usually required to develop a high-level drug resistance.</text>
</comment>
<comment type="subcellular location">
    <subcellularLocation>
        <location evidence="3">Host cell membrane</location>
        <topology evidence="3">Peripheral membrane protein</topology>
    </subcellularLocation>
    <subcellularLocation>
        <location evidence="1">Host cell membrane</location>
        <topology evidence="1">Single-pass type I membrane protein</topology>
    </subcellularLocation>
    <subcellularLocation>
        <location evidence="2">Host endosome membrane</location>
        <topology evidence="2">Peripheral membrane protein</topology>
    </subcellularLocation>
    <subcellularLocation>
        <location evidence="5">Host endosome membrane</location>
        <topology evidence="5">Single-pass type I membrane protein</topology>
    </subcellularLocation>
    <subcellularLocation>
        <location evidence="6">Virion membrane</location>
        <topology evidence="6">Peripheral membrane protein</topology>
    </subcellularLocation>
    <subcellularLocation>
        <location evidence="4">Virion membrane</location>
        <topology evidence="4">Single-pass type I membrane protein</topology>
    </subcellularLocation>
</comment>
<comment type="function">
    <text evidence="32">Transmembrane protein gp41: Acts as a class I viral fusion protein. Under the current model, the protein has at least 3 conformational states: pre-fusion native state, pre-hairpin intermediate state, and post-fusion hairpin state. During fusion of viral and target intracellular membranes, the coiled coil regions (heptad repeats) assume a trimer-of-hairpins structure, positioning the fusion peptide in close proximity to the C-terminal region of the ectodomain. The formation of this structure appears to drive apposition and subsequent fusion of viral and target cell membranes. Complete fusion occurs in host cell endosomes and is dynamin-dependent, however some lipid transfer might occur at the plasma membrane. The virus undergoes clathrin-dependent internalization long before endosomal fusion, thus minimizing the surface exposure of conserved viral epitopes during fusion and reducing the efficacy of inhibitors targeting these epitopes. Membranes fusion leads to delivery of the nucleocapsid into the cytoplasm.</text>
</comment>
<keyword evidence="7 32" id="KW-1168">Fusion of virus membrane with host membrane</keyword>
<evidence type="ECO:0000256" key="32">
    <source>
        <dbReference type="HAMAP-Rule" id="MF_04083"/>
    </source>
</evidence>
<evidence type="ECO:0000256" key="23">
    <source>
        <dbReference type="ARBA" id="ARBA00023046"/>
    </source>
</evidence>
<evidence type="ECO:0000256" key="3">
    <source>
        <dbReference type="ARBA" id="ARBA00004505"/>
    </source>
</evidence>
<comment type="domain">
    <text evidence="32">Some of the most genetically diverse regions of the viral genome are present in Env. They are called variable regions 1 through 5 (V1 through V5). Coreceptor usage of gp120 is determined mainly by the primary structure of the third variable region (V3) in the outer domain of gp120. The sequence of V3 determines which coreceptor, CCR5 and/or CXCR4 (corresponding to R5/macrophage, X4/T cell and R5X4/T cell and macrophage tropism), is used to trigger the fusion potential of the Env complex, and hence which cells the virus can infect. Binding to CCR5 involves a region adjacent in addition to V3.</text>
</comment>
<feature type="coiled-coil region" evidence="32">
    <location>
        <begin position="634"/>
        <end position="668"/>
    </location>
</feature>
<feature type="chain" id="PRO_5023468022" description="Envelope glycoprotein gp160" evidence="32">
    <location>
        <begin position="32"/>
        <end position="864"/>
    </location>
</feature>
<feature type="transmembrane region" description="Helical" evidence="33">
    <location>
        <begin position="512"/>
        <end position="536"/>
    </location>
</feature>
<evidence type="ECO:0000256" key="6">
    <source>
        <dbReference type="ARBA" id="ARBA00004650"/>
    </source>
</evidence>
<evidence type="ECO:0000256" key="29">
    <source>
        <dbReference type="ARBA" id="ARBA00023280"/>
    </source>
</evidence>
<feature type="region of interest" description="Immunosuppression" evidence="32">
    <location>
        <begin position="575"/>
        <end position="593"/>
    </location>
</feature>
<evidence type="ECO:0000256" key="15">
    <source>
        <dbReference type="ARBA" id="ARBA00022703"/>
    </source>
</evidence>
<evidence type="ECO:0000256" key="13">
    <source>
        <dbReference type="ARBA" id="ARBA00022685"/>
    </source>
</evidence>
<feature type="domain" description="Retroviral envelope protein GP41-like" evidence="35">
    <location>
        <begin position="531"/>
        <end position="721"/>
    </location>
</feature>
<dbReference type="GO" id="GO:0016020">
    <property type="term" value="C:membrane"/>
    <property type="evidence" value="ECO:0007669"/>
    <property type="project" value="UniProtKB-UniRule"/>
</dbReference>
<dbReference type="InterPro" id="IPR036377">
    <property type="entry name" value="Gp120_core_sf"/>
</dbReference>
<evidence type="ECO:0000256" key="1">
    <source>
        <dbReference type="ARBA" id="ARBA00004402"/>
    </source>
</evidence>
<feature type="disulfide bond" evidence="32">
    <location>
        <begin position="231"/>
        <end position="242"/>
    </location>
</feature>
<dbReference type="InterPro" id="IPR000777">
    <property type="entry name" value="HIV1_Gp120"/>
</dbReference>
<dbReference type="GO" id="GO:0019062">
    <property type="term" value="P:virion attachment to host cell"/>
    <property type="evidence" value="ECO:0007669"/>
    <property type="project" value="UniProtKB-UniRule"/>
</dbReference>
<organismHost>
    <name type="scientific">Homo sapiens</name>
    <name type="common">Human</name>
    <dbReference type="NCBI Taxonomy" id="9606"/>
</organismHost>
<evidence type="ECO:0000259" key="35">
    <source>
        <dbReference type="Pfam" id="PF00517"/>
    </source>
</evidence>
<dbReference type="GO" id="GO:0044175">
    <property type="term" value="C:host cell endosome membrane"/>
    <property type="evidence" value="ECO:0007669"/>
    <property type="project" value="UniProtKB-SubCell"/>
</dbReference>
<keyword evidence="15 32" id="KW-0053">Apoptosis</keyword>
<dbReference type="CDD" id="cd09909">
    <property type="entry name" value="HIV-1-like_HR1-HR2"/>
    <property type="match status" value="1"/>
</dbReference>
<evidence type="ECO:0000256" key="28">
    <source>
        <dbReference type="ARBA" id="ARBA00023180"/>
    </source>
</evidence>
<accession>A0A3G5PUT7</accession>
<evidence type="ECO:0000256" key="19">
    <source>
        <dbReference type="ARBA" id="ARBA00022870"/>
    </source>
</evidence>
<keyword evidence="27 32" id="KW-1015">Disulfide bond</keyword>
<evidence type="ECO:0000256" key="31">
    <source>
        <dbReference type="ARBA" id="ARBA00023296"/>
    </source>
</evidence>
<evidence type="ECO:0000256" key="22">
    <source>
        <dbReference type="ARBA" id="ARBA00022989"/>
    </source>
</evidence>
<evidence type="ECO:0000256" key="2">
    <source>
        <dbReference type="ARBA" id="ARBA00004433"/>
    </source>
</evidence>
<evidence type="ECO:0000313" key="36">
    <source>
        <dbReference type="EMBL" id="AYX65512.1"/>
    </source>
</evidence>
<dbReference type="SUPFAM" id="SSF58069">
    <property type="entry name" value="Virus ectodomain"/>
    <property type="match status" value="1"/>
</dbReference>
<evidence type="ECO:0000256" key="17">
    <source>
        <dbReference type="ARBA" id="ARBA00022804"/>
    </source>
</evidence>
<feature type="topological domain" description="Cytoplasmic" evidence="32">
    <location>
        <begin position="707"/>
        <end position="864"/>
    </location>
</feature>
<dbReference type="GO" id="GO:0005198">
    <property type="term" value="F:structural molecule activity"/>
    <property type="evidence" value="ECO:0007669"/>
    <property type="project" value="UniProtKB-UniRule"/>
</dbReference>
<keyword evidence="13 32" id="KW-0165">Cleavage on pair of basic residues</keyword>
<keyword evidence="8 32" id="KW-1170">Fusion of virus membrane with host endosomal membrane</keyword>
<keyword evidence="9 32" id="KW-1032">Host cell membrane</keyword>
<keyword evidence="24 32" id="KW-0175">Coiled coil</keyword>
<evidence type="ECO:0000256" key="12">
    <source>
        <dbReference type="ARBA" id="ARBA00022595"/>
    </source>
</evidence>
<keyword evidence="17 32" id="KW-1161">Viral attachment to host cell</keyword>
<keyword evidence="10 32" id="KW-1165">Clathrin-mediated endocytosis of virus by host</keyword>
<evidence type="ECO:0000256" key="5">
    <source>
        <dbReference type="ARBA" id="ARBA00004578"/>
    </source>
</evidence>
<feature type="disulfide bond" evidence="32">
    <location>
        <begin position="221"/>
        <end position="250"/>
    </location>
</feature>
<dbReference type="Gene3D" id="2.170.40.20">
    <property type="entry name" value="Human immunodeficiency virus 1, Gp160, envelope glycoprotein"/>
    <property type="match status" value="2"/>
</dbReference>
<comment type="miscellaneous">
    <text evidence="32">HIV-1 lineages are divided in three main groups, M (for Major), O (for Outlier), and N (for New, or Non-M, Non-O). The vast majority of strains found worldwide belong to the group M. Group O seems to be endemic to and largely confined to Cameroon and neighboring countries in West Central Africa, where these viruses represent a small minority of HIV-1 strains. The group N is represented by a limited number of isolates from Cameroonian persons. The group M is further subdivided in 9 clades or subtypes (A to D, F to H, J and K).</text>
</comment>
<evidence type="ECO:0000256" key="7">
    <source>
        <dbReference type="ARBA" id="ARBA00022506"/>
    </source>
</evidence>
<keyword evidence="26 32" id="KW-0564">Palmitate</keyword>
<proteinExistence type="inferred from homology"/>
<feature type="disulfide bond" evidence="32">
    <location>
        <begin position="599"/>
        <end position="605"/>
    </location>
</feature>
<dbReference type="FunFam" id="2.170.40.20:FF:000003">
    <property type="entry name" value="Envelope glycoprotein gp160"/>
    <property type="match status" value="1"/>
</dbReference>
<evidence type="ECO:0000256" key="16">
    <source>
        <dbReference type="ARBA" id="ARBA00022729"/>
    </source>
</evidence>
<comment type="PTM">
    <text evidence="32">Palmitoylation of the transmembrane protein and of Env polyprotein (prior to its proteolytic cleavage) is essential for their association with host cell membrane lipid rafts. Palmitoylation is therefore required for envelope trafficking to classical lipid rafts, but not for viral replication.</text>
</comment>